<proteinExistence type="predicted"/>
<gene>
    <name evidence="2" type="primary">LOC142175960</name>
</gene>
<protein>
    <submittedName>
        <fullName evidence="2">Uncharacterized protein LOC142175960</fullName>
    </submittedName>
</protein>
<evidence type="ECO:0000313" key="1">
    <source>
        <dbReference type="Proteomes" id="UP000790787"/>
    </source>
</evidence>
<organism evidence="1 2">
    <name type="scientific">Nicotiana tabacum</name>
    <name type="common">Common tobacco</name>
    <dbReference type="NCBI Taxonomy" id="4097"/>
    <lineage>
        <taxon>Eukaryota</taxon>
        <taxon>Viridiplantae</taxon>
        <taxon>Streptophyta</taxon>
        <taxon>Embryophyta</taxon>
        <taxon>Tracheophyta</taxon>
        <taxon>Spermatophyta</taxon>
        <taxon>Magnoliopsida</taxon>
        <taxon>eudicotyledons</taxon>
        <taxon>Gunneridae</taxon>
        <taxon>Pentapetalae</taxon>
        <taxon>asterids</taxon>
        <taxon>lamiids</taxon>
        <taxon>Solanales</taxon>
        <taxon>Solanaceae</taxon>
        <taxon>Nicotianoideae</taxon>
        <taxon>Nicotianeae</taxon>
        <taxon>Nicotiana</taxon>
    </lineage>
</organism>
<sequence>MACVSTTSFSIKVNGEGYGYFDGRKGLKQGDPSYAEALKHFSEMTSLIANVDKSNMVVAGVDTEMKEKLVEMPGFAVGTFPIRYLGLPLLSKRWKKMERHQLTSKITEKIRTYSAKNLSYGVLKEVDRKCREFLWGNNAEQKKVSLVAWEKICKPKAQGGLNVKGCRNWNIATMTKLIWMLLEKADNLWVK</sequence>
<dbReference type="RefSeq" id="XP_075099072.1">
    <property type="nucleotide sequence ID" value="XM_075242971.1"/>
</dbReference>
<dbReference type="Proteomes" id="UP000790787">
    <property type="component" value="Chromosome 22"/>
</dbReference>
<name>A0AC58TPC5_TOBAC</name>
<reference evidence="2" key="2">
    <citation type="submission" date="2025-08" db="UniProtKB">
        <authorList>
            <consortium name="RefSeq"/>
        </authorList>
    </citation>
    <scope>IDENTIFICATION</scope>
    <source>
        <tissue evidence="2">Leaf</tissue>
    </source>
</reference>
<keyword evidence="1" id="KW-1185">Reference proteome</keyword>
<evidence type="ECO:0000313" key="2">
    <source>
        <dbReference type="RefSeq" id="XP_075099072.1"/>
    </source>
</evidence>
<accession>A0AC58TPC5</accession>
<reference evidence="1" key="1">
    <citation type="journal article" date="2014" name="Nat. Commun.">
        <title>The tobacco genome sequence and its comparison with those of tomato and potato.</title>
        <authorList>
            <person name="Sierro N."/>
            <person name="Battey J.N."/>
            <person name="Ouadi S."/>
            <person name="Bakaher N."/>
            <person name="Bovet L."/>
            <person name="Willig A."/>
            <person name="Goepfert S."/>
            <person name="Peitsch M.C."/>
            <person name="Ivanov N.V."/>
        </authorList>
    </citation>
    <scope>NUCLEOTIDE SEQUENCE [LARGE SCALE GENOMIC DNA]</scope>
</reference>